<evidence type="ECO:0000313" key="2">
    <source>
        <dbReference type="EMBL" id="CAJ0947326.1"/>
    </source>
</evidence>
<dbReference type="Gene3D" id="3.40.50.720">
    <property type="entry name" value="NAD(P)-binding Rossmann-like Domain"/>
    <property type="match status" value="1"/>
</dbReference>
<dbReference type="Gene3D" id="1.10.3480.10">
    <property type="entry name" value="TorD-like"/>
    <property type="match status" value="1"/>
</dbReference>
<feature type="transmembrane region" description="Helical" evidence="1">
    <location>
        <begin position="357"/>
        <end position="380"/>
    </location>
</feature>
<organism evidence="2 3">
    <name type="scientific">Ranitomeya imitator</name>
    <name type="common">mimic poison frog</name>
    <dbReference type="NCBI Taxonomy" id="111125"/>
    <lineage>
        <taxon>Eukaryota</taxon>
        <taxon>Metazoa</taxon>
        <taxon>Chordata</taxon>
        <taxon>Craniata</taxon>
        <taxon>Vertebrata</taxon>
        <taxon>Euteleostomi</taxon>
        <taxon>Amphibia</taxon>
        <taxon>Batrachia</taxon>
        <taxon>Anura</taxon>
        <taxon>Neobatrachia</taxon>
        <taxon>Hyloidea</taxon>
        <taxon>Dendrobatidae</taxon>
        <taxon>Dendrobatinae</taxon>
        <taxon>Ranitomeya</taxon>
    </lineage>
</organism>
<dbReference type="SUPFAM" id="SSF89155">
    <property type="entry name" value="TorD-like"/>
    <property type="match status" value="1"/>
</dbReference>
<keyword evidence="3" id="KW-1185">Reference proteome</keyword>
<dbReference type="PANTHER" id="PTHR34227:SF12">
    <property type="entry name" value="CHAPERONE PROTEIN YCDY"/>
    <property type="match status" value="1"/>
</dbReference>
<dbReference type="InterPro" id="IPR050289">
    <property type="entry name" value="TorD/DmsD_chaperones"/>
</dbReference>
<dbReference type="PANTHER" id="PTHR34227">
    <property type="entry name" value="CHAPERONE PROTEIN YCDY"/>
    <property type="match status" value="1"/>
</dbReference>
<feature type="transmembrane region" description="Helical" evidence="1">
    <location>
        <begin position="392"/>
        <end position="414"/>
    </location>
</feature>
<comment type="caution">
    <text evidence="2">The sequence shown here is derived from an EMBL/GenBank/DDBJ whole genome shotgun (WGS) entry which is preliminary data.</text>
</comment>
<accession>A0ABN9LPJ5</accession>
<name>A0ABN9LPJ5_9NEOB</name>
<reference evidence="2" key="1">
    <citation type="submission" date="2023-07" db="EMBL/GenBank/DDBJ databases">
        <authorList>
            <person name="Stuckert A."/>
        </authorList>
    </citation>
    <scope>NUCLEOTIDE SEQUENCE</scope>
</reference>
<proteinExistence type="predicted"/>
<evidence type="ECO:0000256" key="1">
    <source>
        <dbReference type="SAM" id="Phobius"/>
    </source>
</evidence>
<keyword evidence="1" id="KW-0812">Transmembrane</keyword>
<evidence type="ECO:0000313" key="3">
    <source>
        <dbReference type="Proteomes" id="UP001176940"/>
    </source>
</evidence>
<dbReference type="InterPro" id="IPR036411">
    <property type="entry name" value="TorD-like_sf"/>
</dbReference>
<keyword evidence="1" id="KW-1133">Transmembrane helix</keyword>
<dbReference type="Proteomes" id="UP001176940">
    <property type="component" value="Unassembled WGS sequence"/>
</dbReference>
<sequence length="423" mass="47109">MDIIFHHPLPLNAAYLVEPSAKSIIPEAAIRQWQAGDNNTADYSVVWHPPVEMLSARKGLKAVLIPILSKLKDIQKCYLKVCPLFRLEDTGMGPANAGVCSDSNSNNVFGSLFLITPFEDFTIGILGGGVTNLGQVSCRNHCFLGFSCALLSRSHKNYPNIRRFADDLLAALEIKRENKGAMLDVLYSEPLVTLFCRTPPQDALLAPLMTVIRDEQDDLLIRLQNSVDLPELTNDFTALFIGDECRVSPYRSAWEEGTSEEDVRQFFNFTSYLLPWCGAFLGKVEAHAATAFYRTLAILSREAIQAMRDELQEHEKEYFVFIKWVLCHSGGRLLCYDTALLKTLLPLALTTAILSEAFGVLSLELGLLAWAGFLGLYRLFFLILKVVLKGCLFLYLLCAACFVGFGFIHGSTLAPQVEILSYV</sequence>
<protein>
    <submittedName>
        <fullName evidence="2">Uncharacterized protein</fullName>
    </submittedName>
</protein>
<keyword evidence="1" id="KW-0472">Membrane</keyword>
<gene>
    <name evidence="2" type="ORF">RIMI_LOCUS11642439</name>
</gene>
<dbReference type="EMBL" id="CAUEEQ010026591">
    <property type="protein sequence ID" value="CAJ0947326.1"/>
    <property type="molecule type" value="Genomic_DNA"/>
</dbReference>